<keyword evidence="5" id="KW-1185">Reference proteome</keyword>
<accession>A0ABD1NIX6</accession>
<evidence type="ECO:0000256" key="1">
    <source>
        <dbReference type="ARBA" id="ARBA00001974"/>
    </source>
</evidence>
<gene>
    <name evidence="4" type="ORF">Fmac_002087</name>
</gene>
<dbReference type="Proteomes" id="UP001603857">
    <property type="component" value="Unassembled WGS sequence"/>
</dbReference>
<evidence type="ECO:0000256" key="3">
    <source>
        <dbReference type="ARBA" id="ARBA00022827"/>
    </source>
</evidence>
<keyword evidence="3" id="KW-0274">FAD</keyword>
<dbReference type="PANTHER" id="PTHR45968:SF3">
    <property type="entry name" value="OS04G0573100 PROTEIN"/>
    <property type="match status" value="1"/>
</dbReference>
<dbReference type="Gene3D" id="3.50.50.60">
    <property type="entry name" value="FAD/NAD(P)-binding domain"/>
    <property type="match status" value="2"/>
</dbReference>
<evidence type="ECO:0000313" key="4">
    <source>
        <dbReference type="EMBL" id="KAL2348087.1"/>
    </source>
</evidence>
<dbReference type="InterPro" id="IPR051871">
    <property type="entry name" value="GMC_Oxidoreductase-Related"/>
</dbReference>
<dbReference type="SUPFAM" id="SSF51905">
    <property type="entry name" value="FAD/NAD(P)-binding domain"/>
    <property type="match status" value="1"/>
</dbReference>
<comment type="cofactor">
    <cofactor evidence="1">
        <name>FAD</name>
        <dbReference type="ChEBI" id="CHEBI:57692"/>
    </cofactor>
</comment>
<evidence type="ECO:0000313" key="5">
    <source>
        <dbReference type="Proteomes" id="UP001603857"/>
    </source>
</evidence>
<dbReference type="PANTHER" id="PTHR45968">
    <property type="entry name" value="OSJNBA0019K04.7 PROTEIN"/>
    <property type="match status" value="1"/>
</dbReference>
<protein>
    <submittedName>
        <fullName evidence="4">Uncharacterized protein</fullName>
    </submittedName>
</protein>
<dbReference type="Gene3D" id="3.30.410.40">
    <property type="match status" value="2"/>
</dbReference>
<evidence type="ECO:0000256" key="2">
    <source>
        <dbReference type="ARBA" id="ARBA00022630"/>
    </source>
</evidence>
<proteinExistence type="predicted"/>
<organism evidence="4 5">
    <name type="scientific">Flemingia macrophylla</name>
    <dbReference type="NCBI Taxonomy" id="520843"/>
    <lineage>
        <taxon>Eukaryota</taxon>
        <taxon>Viridiplantae</taxon>
        <taxon>Streptophyta</taxon>
        <taxon>Embryophyta</taxon>
        <taxon>Tracheophyta</taxon>
        <taxon>Spermatophyta</taxon>
        <taxon>Magnoliopsida</taxon>
        <taxon>eudicotyledons</taxon>
        <taxon>Gunneridae</taxon>
        <taxon>Pentapetalae</taxon>
        <taxon>rosids</taxon>
        <taxon>fabids</taxon>
        <taxon>Fabales</taxon>
        <taxon>Fabaceae</taxon>
        <taxon>Papilionoideae</taxon>
        <taxon>50 kb inversion clade</taxon>
        <taxon>NPAAA clade</taxon>
        <taxon>indigoferoid/millettioid clade</taxon>
        <taxon>Phaseoleae</taxon>
        <taxon>Flemingia</taxon>
    </lineage>
</organism>
<reference evidence="4 5" key="1">
    <citation type="submission" date="2024-08" db="EMBL/GenBank/DDBJ databases">
        <title>Insights into the chromosomal genome structure of Flemingia macrophylla.</title>
        <authorList>
            <person name="Ding Y."/>
            <person name="Zhao Y."/>
            <person name="Bi W."/>
            <person name="Wu M."/>
            <person name="Zhao G."/>
            <person name="Gong Y."/>
            <person name="Li W."/>
            <person name="Zhang P."/>
        </authorList>
    </citation>
    <scope>NUCLEOTIDE SEQUENCE [LARGE SCALE GENOMIC DNA]</scope>
    <source>
        <strain evidence="4">DYQJB</strain>
        <tissue evidence="4">Leaf</tissue>
    </source>
</reference>
<sequence>MWKKENLCLSTSKSTFHCGFRKKKLSFVSSEKRRAGISSVSPEKKKSVNLSSSSGCSIVEVPRGSWIACCFGAFISSSRSRRRCPLAATLSEKGKVLLLERGGSPYGNPNITNLNAFGAALSDTSPSSPAHRFISQDGGGTSINAGFYTRAGPHYIRTLTNGWSEWWPLSPLCGRQWQSAVKDGLLEAGVVPYNGFTLDHPSGTKFGGSIFDLMLTDTPLQIFYNNEADPTRVTVLLHSTVHKILFTNKGGPSPVANGVIFRDGRGKEHNISVVLEQPSVGLGMSDNPMKAVFVPSPVPVEVSLIEVVGITNFGSYIEAASGEFFAAASTKDYGMFSPKFKDPRELERCERASPRVSPGSGMRTYMSASMLLNMTTYAFPCEFVAQTQQHLNVAESVLQRHCDDDMALPRGLPKLGEWLMLIIRLLAPTLALRVIDGSTFNYSPGTNPQATVMMLGRYMGVKILTETC</sequence>
<comment type="caution">
    <text evidence="4">The sequence shown here is derived from an EMBL/GenBank/DDBJ whole genome shotgun (WGS) entry which is preliminary data.</text>
</comment>
<dbReference type="EMBL" id="JBGMDY010000001">
    <property type="protein sequence ID" value="KAL2348087.1"/>
    <property type="molecule type" value="Genomic_DNA"/>
</dbReference>
<dbReference type="InterPro" id="IPR036188">
    <property type="entry name" value="FAD/NAD-bd_sf"/>
</dbReference>
<keyword evidence="2" id="KW-0285">Flavoprotein</keyword>
<name>A0ABD1NIX6_9FABA</name>
<dbReference type="AlphaFoldDB" id="A0ABD1NIX6"/>